<dbReference type="RefSeq" id="WP_012947096.1">
    <property type="nucleotide sequence ID" value="NC_013757.1"/>
</dbReference>
<dbReference type="InterPro" id="IPR036116">
    <property type="entry name" value="FN3_sf"/>
</dbReference>
<gene>
    <name evidence="1" type="ordered locus">Gobs_0893</name>
</gene>
<dbReference type="AlphaFoldDB" id="D2S912"/>
<dbReference type="Gene3D" id="2.60.40.10">
    <property type="entry name" value="Immunoglobulins"/>
    <property type="match status" value="1"/>
</dbReference>
<dbReference type="KEGG" id="gob:Gobs_0893"/>
<accession>D2S912</accession>
<reference evidence="2" key="2">
    <citation type="submission" date="2010-01" db="EMBL/GenBank/DDBJ databases">
        <title>The complete genome of Geodermatophilus obscurus DSM 43160.</title>
        <authorList>
            <consortium name="US DOE Joint Genome Institute (JGI-PGF)"/>
            <person name="Lucas S."/>
            <person name="Copeland A."/>
            <person name="Lapidus A."/>
            <person name="Glavina del Rio T."/>
            <person name="Dalin E."/>
            <person name="Tice H."/>
            <person name="Bruce D."/>
            <person name="Goodwin L."/>
            <person name="Pitluck S."/>
            <person name="Kyrpides N."/>
            <person name="Mavromatis K."/>
            <person name="Ivanova N."/>
            <person name="Munk A.C."/>
            <person name="Brettin T."/>
            <person name="Detter J.C."/>
            <person name="Han C."/>
            <person name="Larimer F."/>
            <person name="Land M."/>
            <person name="Hauser L."/>
            <person name="Markowitz V."/>
            <person name="Cheng J.-F."/>
            <person name="Hugenholtz P."/>
            <person name="Woyke T."/>
            <person name="Wu D."/>
            <person name="Jando M."/>
            <person name="Schneider S."/>
            <person name="Klenk H.-P."/>
            <person name="Eisen J.A."/>
        </authorList>
    </citation>
    <scope>NUCLEOTIDE SEQUENCE [LARGE SCALE GENOMIC DNA]</scope>
    <source>
        <strain evidence="2">ATCC 25078 / DSM 43160 / JCM 3152 / KCC A-0152 / KCTC 9177 / NBRC 13315 / NRRL B-3577 / G-20</strain>
    </source>
</reference>
<dbReference type="SUPFAM" id="SSF49265">
    <property type="entry name" value="Fibronectin type III"/>
    <property type="match status" value="1"/>
</dbReference>
<organism evidence="1 2">
    <name type="scientific">Geodermatophilus obscurus (strain ATCC 25078 / DSM 43160 / JCM 3152 / CCUG 61914 / KCC A-0152 / KCTC 9177 / NBRC 13315 / NRRL B-3577 / G-20)</name>
    <dbReference type="NCBI Taxonomy" id="526225"/>
    <lineage>
        <taxon>Bacteria</taxon>
        <taxon>Bacillati</taxon>
        <taxon>Actinomycetota</taxon>
        <taxon>Actinomycetes</taxon>
        <taxon>Geodermatophilales</taxon>
        <taxon>Geodermatophilaceae</taxon>
        <taxon>Geodermatophilus</taxon>
    </lineage>
</organism>
<evidence type="ECO:0000313" key="2">
    <source>
        <dbReference type="Proteomes" id="UP000001382"/>
    </source>
</evidence>
<dbReference type="HOGENOM" id="CLU_777932_0_0_11"/>
<dbReference type="GO" id="GO:0005975">
    <property type="term" value="P:carbohydrate metabolic process"/>
    <property type="evidence" value="ECO:0007669"/>
    <property type="project" value="UniProtKB-ARBA"/>
</dbReference>
<evidence type="ECO:0000313" key="1">
    <source>
        <dbReference type="EMBL" id="ADB73655.1"/>
    </source>
</evidence>
<dbReference type="Proteomes" id="UP000001382">
    <property type="component" value="Chromosome"/>
</dbReference>
<dbReference type="STRING" id="526225.Gobs_0893"/>
<keyword evidence="2" id="KW-1185">Reference proteome</keyword>
<name>D2S912_GEOOG</name>
<protein>
    <submittedName>
        <fullName evidence="1">Uncharacterized protein</fullName>
    </submittedName>
</protein>
<reference evidence="1 2" key="1">
    <citation type="journal article" date="2010" name="Stand. Genomic Sci.">
        <title>Complete genome sequence of Geodermatophilus obscurus type strain (G-20).</title>
        <authorList>
            <person name="Ivanova N."/>
            <person name="Sikorski J."/>
            <person name="Jando M."/>
            <person name="Munk C."/>
            <person name="Lapidus A."/>
            <person name="Glavina Del Rio T."/>
            <person name="Copeland A."/>
            <person name="Tice H."/>
            <person name="Cheng J.-F."/>
            <person name="Lucas S."/>
            <person name="Chen F."/>
            <person name="Nolan M."/>
            <person name="Bruce D."/>
            <person name="Goodwin L."/>
            <person name="Pitluck S."/>
            <person name="Mavromatis K."/>
            <person name="Mikhailova N."/>
            <person name="Pati A."/>
            <person name="Chen A."/>
            <person name="Palaniappan K."/>
            <person name="Land M."/>
            <person name="Hauser L."/>
            <person name="Chang Y.-J."/>
            <person name="Jeffries C.D."/>
            <person name="Meincke L."/>
            <person name="Brettin T."/>
            <person name="Detter J.C."/>
            <person name="Detter J.C."/>
            <person name="Rohde M."/>
            <person name="Goeker M."/>
            <person name="Bristow J."/>
            <person name="Eisen J.A."/>
            <person name="Markowitz V."/>
            <person name="Hugenholtz P."/>
            <person name="Kyrpides N.C."/>
            <person name="Klenk H.-P."/>
        </authorList>
    </citation>
    <scope>NUCLEOTIDE SEQUENCE [LARGE SCALE GENOMIC DNA]</scope>
    <source>
        <strain evidence="2">ATCC 25078 / DSM 43160 / JCM 3152 / KCC A-0152 / KCTC 9177 / NBRC 13315 / NRRL B-3577 / G-20</strain>
    </source>
</reference>
<dbReference type="EMBL" id="CP001867">
    <property type="protein sequence ID" value="ADB73655.1"/>
    <property type="molecule type" value="Genomic_DNA"/>
</dbReference>
<sequence length="348" mass="34954">MDEPHRRVRRVPGARLVGLVAALGLLVAVSALPSAHTAFSATSGTPVNSLAADHLRPPSGLSVTQTCSYAPVVLRGALASTKVSPLTLSPPPGTAAGDVLVAQVAYYGTSPITAPSGWTRITLTDTSGGVVTSAVYWKLAAGTEPAADFARPTSESGDMVGGIVAYRGVSGSTPVAVAGGAAGSGQMATTPALTTTATGAVVIHLLTRSGGQPPAPTGTNPLWTHSSDSETVTAADEAFAGPGAVPQRTSTTSGSTTAWIAQTVVLRPALQQVGASLSWTATPSSWADGHTLERFAGGTVQANHPVPLGTTTATDAGLVNGTTYGYRLWAYRGTWVSAAVTTTLTPAC</sequence>
<dbReference type="InterPro" id="IPR013783">
    <property type="entry name" value="Ig-like_fold"/>
</dbReference>
<proteinExistence type="predicted"/>